<feature type="domain" description="Plastid lipid-associated protein/fibrillin conserved" evidence="4">
    <location>
        <begin position="173"/>
        <end position="317"/>
    </location>
</feature>
<feature type="signal peptide" evidence="3">
    <location>
        <begin position="1"/>
        <end position="20"/>
    </location>
</feature>
<reference evidence="5 6" key="1">
    <citation type="journal article" date="2024" name="Science">
        <title>Giant polyketide synthase enzymes in the biosynthesis of giant marine polyether toxins.</title>
        <authorList>
            <person name="Fallon T.R."/>
            <person name="Shende V.V."/>
            <person name="Wierzbicki I.H."/>
            <person name="Pendleton A.L."/>
            <person name="Watervoot N.F."/>
            <person name="Auber R.P."/>
            <person name="Gonzalez D.J."/>
            <person name="Wisecaver J.H."/>
            <person name="Moore B.S."/>
        </authorList>
    </citation>
    <scope>NUCLEOTIDE SEQUENCE [LARGE SCALE GENOMIC DNA]</scope>
    <source>
        <strain evidence="5 6">12B1</strain>
    </source>
</reference>
<dbReference type="EMBL" id="JBGBPQ010000020">
    <property type="protein sequence ID" value="KAL1504410.1"/>
    <property type="molecule type" value="Genomic_DNA"/>
</dbReference>
<evidence type="ECO:0000256" key="1">
    <source>
        <dbReference type="ARBA" id="ARBA00004474"/>
    </source>
</evidence>
<keyword evidence="3" id="KW-0732">Signal</keyword>
<keyword evidence="2" id="KW-0934">Plastid</keyword>
<evidence type="ECO:0000313" key="6">
    <source>
        <dbReference type="Proteomes" id="UP001515480"/>
    </source>
</evidence>
<dbReference type="AlphaFoldDB" id="A0AB34IQJ0"/>
<evidence type="ECO:0000313" key="5">
    <source>
        <dbReference type="EMBL" id="KAL1504410.1"/>
    </source>
</evidence>
<comment type="subcellular location">
    <subcellularLocation>
        <location evidence="1">Plastid</location>
    </subcellularLocation>
</comment>
<feature type="chain" id="PRO_5044339070" description="Plastid lipid-associated protein/fibrillin conserved domain-containing protein" evidence="3">
    <location>
        <begin position="21"/>
        <end position="322"/>
    </location>
</feature>
<proteinExistence type="predicted"/>
<protein>
    <recommendedName>
        <fullName evidence="4">Plastid lipid-associated protein/fibrillin conserved domain-containing protein</fullName>
    </recommendedName>
</protein>
<dbReference type="Proteomes" id="UP001515480">
    <property type="component" value="Unassembled WGS sequence"/>
</dbReference>
<dbReference type="InterPro" id="IPR006843">
    <property type="entry name" value="PAP/fibrillin_dom"/>
</dbReference>
<dbReference type="InterPro" id="IPR039633">
    <property type="entry name" value="PAP"/>
</dbReference>
<gene>
    <name evidence="5" type="ORF">AB1Y20_010816</name>
</gene>
<evidence type="ECO:0000256" key="2">
    <source>
        <dbReference type="ARBA" id="ARBA00022640"/>
    </source>
</evidence>
<sequence length="322" mass="34731">MLPLYSLALSAAWLAPPTLTAPPTPPSTPPVATPTRQLLPLLSLARREPAALLKALEAAGTAGAASYAVVELSFFAVALPVGYLGWHAATGEWLQPWLLLQDDGASGRAELLALLLSYVLLLKGFFPLRLGATLLLTPYTQRLLSALPARGGGGEAARLGLKATVRSLARQSRGGEPLDAADERALEEAARALEALNPTAQPARSELLSGQWEWLWTSERKVSFAQLLGLPSERTSQTIDMAAGTALQFTDGFLEVQSKVSADAEIGSRLNFECTKRTLRWHSIQLPLPPIGKGWGELLYLDDELRIQRDNRGDLLVAVRMD</sequence>
<name>A0AB34IQJ0_PRYPA</name>
<dbReference type="GO" id="GO:0009536">
    <property type="term" value="C:plastid"/>
    <property type="evidence" value="ECO:0007669"/>
    <property type="project" value="UniProtKB-SubCell"/>
</dbReference>
<dbReference type="PANTHER" id="PTHR31906">
    <property type="entry name" value="PLASTID-LIPID-ASSOCIATED PROTEIN 4, CHLOROPLASTIC-RELATED"/>
    <property type="match status" value="1"/>
</dbReference>
<keyword evidence="6" id="KW-1185">Reference proteome</keyword>
<dbReference type="Pfam" id="PF04755">
    <property type="entry name" value="PAP_fibrillin"/>
    <property type="match status" value="1"/>
</dbReference>
<evidence type="ECO:0000259" key="4">
    <source>
        <dbReference type="Pfam" id="PF04755"/>
    </source>
</evidence>
<accession>A0AB34IQJ0</accession>
<evidence type="ECO:0000256" key="3">
    <source>
        <dbReference type="SAM" id="SignalP"/>
    </source>
</evidence>
<organism evidence="5 6">
    <name type="scientific">Prymnesium parvum</name>
    <name type="common">Toxic golden alga</name>
    <dbReference type="NCBI Taxonomy" id="97485"/>
    <lineage>
        <taxon>Eukaryota</taxon>
        <taxon>Haptista</taxon>
        <taxon>Haptophyta</taxon>
        <taxon>Prymnesiophyceae</taxon>
        <taxon>Prymnesiales</taxon>
        <taxon>Prymnesiaceae</taxon>
        <taxon>Prymnesium</taxon>
    </lineage>
</organism>
<comment type="caution">
    <text evidence="5">The sequence shown here is derived from an EMBL/GenBank/DDBJ whole genome shotgun (WGS) entry which is preliminary data.</text>
</comment>